<dbReference type="RefSeq" id="WP_312855615.1">
    <property type="nucleotide sequence ID" value="NZ_BAABGK010000113.1"/>
</dbReference>
<gene>
    <name evidence="3" type="ORF">E9229_001270</name>
</gene>
<dbReference type="Gene3D" id="3.40.50.150">
    <property type="entry name" value="Vaccinia Virus protein VP39"/>
    <property type="match status" value="1"/>
</dbReference>
<keyword evidence="4" id="KW-1185">Reference proteome</keyword>
<proteinExistence type="predicted"/>
<dbReference type="PANTHER" id="PTHR43317:SF1">
    <property type="entry name" value="THERMOSPERMINE SYNTHASE ACAULIS5"/>
    <property type="match status" value="1"/>
</dbReference>
<keyword evidence="1" id="KW-0620">Polyamine biosynthesis</keyword>
<sequence>MAKGRGKAAGKKSKSHAKAGATESAAPAAGPAEGDYPIDTGTATLERDHYSPEGWILKVNGVPSSHVDLADPGRLDFEYMRWIAALIRSRFPPGDYDGTVSKLRALHLGGGACSMARWIHSAYPNARQVVVELDGRLAELVRDWFDLPRAPLLRLRVGEAGAVLAGLADASRDLLIRDVFAGDKTPEALTNLEFTEQAARVLDAGGFYVVNCGDSPNLETAKREAATIGTVFTYVAIVADPPMLKGRRYGNVIIAGSNAPIPAGPGFLRELLGGGVPAAHWDDEAVRKFSRYAIAY</sequence>
<evidence type="ECO:0000313" key="4">
    <source>
        <dbReference type="Proteomes" id="UP000523000"/>
    </source>
</evidence>
<dbReference type="GO" id="GO:0006596">
    <property type="term" value="P:polyamine biosynthetic process"/>
    <property type="evidence" value="ECO:0007669"/>
    <property type="project" value="UniProtKB-KW"/>
</dbReference>
<dbReference type="Proteomes" id="UP000523000">
    <property type="component" value="Unassembled WGS sequence"/>
</dbReference>
<protein>
    <submittedName>
        <fullName evidence="3">Spermidine synthase</fullName>
    </submittedName>
</protein>
<evidence type="ECO:0000256" key="1">
    <source>
        <dbReference type="ARBA" id="ARBA00023115"/>
    </source>
</evidence>
<feature type="region of interest" description="Disordered" evidence="2">
    <location>
        <begin position="1"/>
        <end position="43"/>
    </location>
</feature>
<dbReference type="EMBL" id="JACHVS010000001">
    <property type="protein sequence ID" value="MBB2995079.1"/>
    <property type="molecule type" value="Genomic_DNA"/>
</dbReference>
<accession>A0A839QFZ5</accession>
<name>A0A839QFZ5_9MICC</name>
<comment type="caution">
    <text evidence="3">The sequence shown here is derived from an EMBL/GenBank/DDBJ whole genome shotgun (WGS) entry which is preliminary data.</text>
</comment>
<feature type="compositionally biased region" description="Basic residues" evidence="2">
    <location>
        <begin position="1"/>
        <end position="17"/>
    </location>
</feature>
<feature type="compositionally biased region" description="Low complexity" evidence="2">
    <location>
        <begin position="18"/>
        <end position="34"/>
    </location>
</feature>
<dbReference type="InterPro" id="IPR029063">
    <property type="entry name" value="SAM-dependent_MTases_sf"/>
</dbReference>
<dbReference type="SUPFAM" id="SSF53335">
    <property type="entry name" value="S-adenosyl-L-methionine-dependent methyltransferases"/>
    <property type="match status" value="1"/>
</dbReference>
<reference evidence="3 4" key="1">
    <citation type="submission" date="2020-08" db="EMBL/GenBank/DDBJ databases">
        <title>Sequencing the genomes of 1000 actinobacteria strains.</title>
        <authorList>
            <person name="Klenk H.-P."/>
        </authorList>
    </citation>
    <scope>NUCLEOTIDE SEQUENCE [LARGE SCALE GENOMIC DNA]</scope>
    <source>
        <strain evidence="3 4">DSM 22826</strain>
    </source>
</reference>
<evidence type="ECO:0000256" key="2">
    <source>
        <dbReference type="SAM" id="MobiDB-lite"/>
    </source>
</evidence>
<dbReference type="NCBIfam" id="NF037959">
    <property type="entry name" value="MFS_SpdSyn"/>
    <property type="match status" value="1"/>
</dbReference>
<dbReference type="PANTHER" id="PTHR43317">
    <property type="entry name" value="THERMOSPERMINE SYNTHASE ACAULIS5"/>
    <property type="match status" value="1"/>
</dbReference>
<evidence type="ECO:0000313" key="3">
    <source>
        <dbReference type="EMBL" id="MBB2995079.1"/>
    </source>
</evidence>
<dbReference type="AlphaFoldDB" id="A0A839QFZ5"/>
<organism evidence="3 4">
    <name type="scientific">Paeniglutamicibacter cryotolerans</name>
    <dbReference type="NCBI Taxonomy" id="670079"/>
    <lineage>
        <taxon>Bacteria</taxon>
        <taxon>Bacillati</taxon>
        <taxon>Actinomycetota</taxon>
        <taxon>Actinomycetes</taxon>
        <taxon>Micrococcales</taxon>
        <taxon>Micrococcaceae</taxon>
        <taxon>Paeniglutamicibacter</taxon>
    </lineage>
</organism>